<feature type="transmembrane region" description="Helical" evidence="6">
    <location>
        <begin position="93"/>
        <end position="113"/>
    </location>
</feature>
<feature type="transmembrane region" description="Helical" evidence="6">
    <location>
        <begin position="463"/>
        <end position="484"/>
    </location>
</feature>
<accession>A0A7S2WWN7</accession>
<name>A0A7S2WWN7_9STRA</name>
<feature type="transmembrane region" description="Helical" evidence="6">
    <location>
        <begin position="55"/>
        <end position="73"/>
    </location>
</feature>
<proteinExistence type="predicted"/>
<feature type="domain" description="Ion transport" evidence="7">
    <location>
        <begin position="444"/>
        <end position="684"/>
    </location>
</feature>
<feature type="region of interest" description="Disordered" evidence="5">
    <location>
        <begin position="694"/>
        <end position="808"/>
    </location>
</feature>
<dbReference type="PANTHER" id="PTHR46726:SF1">
    <property type="entry name" value="TWO-PORE CALCIUM CHANNEL 3"/>
    <property type="match status" value="1"/>
</dbReference>
<evidence type="ECO:0000259" key="7">
    <source>
        <dbReference type="Pfam" id="PF00520"/>
    </source>
</evidence>
<evidence type="ECO:0000256" key="1">
    <source>
        <dbReference type="ARBA" id="ARBA00004141"/>
    </source>
</evidence>
<dbReference type="PANTHER" id="PTHR46726">
    <property type="entry name" value="TWO PORE CHANNEL 3"/>
    <property type="match status" value="1"/>
</dbReference>
<dbReference type="InterPro" id="IPR005821">
    <property type="entry name" value="Ion_trans_dom"/>
</dbReference>
<evidence type="ECO:0000256" key="6">
    <source>
        <dbReference type="SAM" id="Phobius"/>
    </source>
</evidence>
<dbReference type="EMBL" id="HBHJ01032133">
    <property type="protein sequence ID" value="CAD9710296.1"/>
    <property type="molecule type" value="Transcribed_RNA"/>
</dbReference>
<dbReference type="SUPFAM" id="SSF81324">
    <property type="entry name" value="Voltage-gated potassium channels"/>
    <property type="match status" value="1"/>
</dbReference>
<dbReference type="Pfam" id="PF00520">
    <property type="entry name" value="Ion_trans"/>
    <property type="match status" value="2"/>
</dbReference>
<protein>
    <recommendedName>
        <fullName evidence="7">Ion transport domain-containing protein</fullName>
    </recommendedName>
</protein>
<dbReference type="GO" id="GO:0016020">
    <property type="term" value="C:membrane"/>
    <property type="evidence" value="ECO:0007669"/>
    <property type="project" value="UniProtKB-SubCell"/>
</dbReference>
<feature type="transmembrane region" description="Helical" evidence="6">
    <location>
        <begin position="218"/>
        <end position="239"/>
    </location>
</feature>
<keyword evidence="4 6" id="KW-0472">Membrane</keyword>
<evidence type="ECO:0000313" key="8">
    <source>
        <dbReference type="EMBL" id="CAD9710296.1"/>
    </source>
</evidence>
<evidence type="ECO:0000256" key="4">
    <source>
        <dbReference type="ARBA" id="ARBA00023136"/>
    </source>
</evidence>
<gene>
    <name evidence="8" type="ORF">RMAR1173_LOCUS21289</name>
</gene>
<dbReference type="AlphaFoldDB" id="A0A7S2WWN7"/>
<evidence type="ECO:0000256" key="2">
    <source>
        <dbReference type="ARBA" id="ARBA00022692"/>
    </source>
</evidence>
<feature type="transmembrane region" description="Helical" evidence="6">
    <location>
        <begin position="269"/>
        <end position="290"/>
    </location>
</feature>
<feature type="transmembrane region" description="Helical" evidence="6">
    <location>
        <begin position="651"/>
        <end position="679"/>
    </location>
</feature>
<comment type="subcellular location">
    <subcellularLocation>
        <location evidence="1">Membrane</location>
        <topology evidence="1">Multi-pass membrane protein</topology>
    </subcellularLocation>
</comment>
<keyword evidence="2 6" id="KW-0812">Transmembrane</keyword>
<feature type="domain" description="Ion transport" evidence="7">
    <location>
        <begin position="59"/>
        <end position="306"/>
    </location>
</feature>
<feature type="transmembrane region" description="Helical" evidence="6">
    <location>
        <begin position="175"/>
        <end position="197"/>
    </location>
</feature>
<feature type="transmembrane region" description="Helical" evidence="6">
    <location>
        <begin position="125"/>
        <end position="141"/>
    </location>
</feature>
<feature type="transmembrane region" description="Helical" evidence="6">
    <location>
        <begin position="435"/>
        <end position="457"/>
    </location>
</feature>
<sequence length="889" mass="101759">MTERYTRREIEAVTRDFRTDLAVQYVKDAIRCRKLQVLPQDLSQRKAARLYNSDAYKIAFFFLLFLLVLIAPMDNDQRFSKQVLDTTNTDFDLLNWVLRGAVFLDMGLGVVALGWRRYFQSRRHLYYLGVWALLLVNDLWWRTHALRAFRAVLIIIKSRGLRATIGGMVRTIPRVWQVLVIYATVTTLYALLAMELLHVYYADLDVEFTNTFNTFPRAWLAMFVLSTTENFPFIMYPPIYRMDSLVSPLHNSSSPAPLSDPGAEAMHDFRVSLVVLFFVSYLLLIVYLILNMKLAAVYDSWKEVHEAKLLEDRVRRYHALIVAHHALVDDGSKEIDLTQWSEIVSRCRPRLMSEQVNQTYYFLDSNCSGGIELREWMLHGVDAINFSFVDYDLAKVEDEVSDLPRDSDVWVQFRESWTPERMRHHLQRLSLRPPAVIRLTLTGGVLLNTTILVVSPWPYPTGLAVVQVFLVLFFVAEQAAHLYALRLHHVRRRSGLFDLVATIALLVVEFFGLASPGRPLDGVLLQIQLGVRAFYMFRLLTLSPQTKDVLETIGRIRELLTLFVIVFFVIIYMYACVAQTLFHNVLTPNFAYDADDPTGPDDDVLGAKVYMGSFGDAFMQLFQIATTNNWQDIMYANLLESGSPAWKQGFIGFYFVSFFMVMVWFGTNVLTALVIDVYVVATTRKKARWLDEKRMRNAERSRSSEEPEGGQSLQRQQKGEEEKGRMINHARSEPQSSFAPREAGPLNQSKKTPWSALQGPTGYSNSWRSPRSDAAESLTTPLVPPARDVATPREEPRGPGAASEPPNMKQVQAVWRNMQVNRGLRITDAVPGFNEEFRLDQDLLSPDVLHSLAFSISTTCSQFEQSQAVFQDHILDRLHSQRPRCSSSS</sequence>
<dbReference type="GO" id="GO:0005216">
    <property type="term" value="F:monoatomic ion channel activity"/>
    <property type="evidence" value="ECO:0007669"/>
    <property type="project" value="InterPro"/>
</dbReference>
<feature type="compositionally biased region" description="Basic and acidic residues" evidence="5">
    <location>
        <begin position="694"/>
        <end position="705"/>
    </location>
</feature>
<keyword evidence="3 6" id="KW-1133">Transmembrane helix</keyword>
<dbReference type="Gene3D" id="1.10.287.70">
    <property type="match status" value="2"/>
</dbReference>
<organism evidence="8">
    <name type="scientific">Rhizochromulina marina</name>
    <dbReference type="NCBI Taxonomy" id="1034831"/>
    <lineage>
        <taxon>Eukaryota</taxon>
        <taxon>Sar</taxon>
        <taxon>Stramenopiles</taxon>
        <taxon>Ochrophyta</taxon>
        <taxon>Dictyochophyceae</taxon>
        <taxon>Rhizochromulinales</taxon>
        <taxon>Rhizochromulina</taxon>
    </lineage>
</organism>
<reference evidence="8" key="1">
    <citation type="submission" date="2021-01" db="EMBL/GenBank/DDBJ databases">
        <authorList>
            <person name="Corre E."/>
            <person name="Pelletier E."/>
            <person name="Niang G."/>
            <person name="Scheremetjew M."/>
            <person name="Finn R."/>
            <person name="Kale V."/>
            <person name="Holt S."/>
            <person name="Cochrane G."/>
            <person name="Meng A."/>
            <person name="Brown T."/>
            <person name="Cohen L."/>
        </authorList>
    </citation>
    <scope>NUCLEOTIDE SEQUENCE</scope>
    <source>
        <strain evidence="8">CCMP1243</strain>
    </source>
</reference>
<evidence type="ECO:0000256" key="3">
    <source>
        <dbReference type="ARBA" id="ARBA00022989"/>
    </source>
</evidence>
<feature type="transmembrane region" description="Helical" evidence="6">
    <location>
        <begin position="560"/>
        <end position="582"/>
    </location>
</feature>
<evidence type="ECO:0000256" key="5">
    <source>
        <dbReference type="SAM" id="MobiDB-lite"/>
    </source>
</evidence>